<sequence>LLYYRYTTATPCEASVSRSFCVVRFLGTSVIPSFVVVHVAMNVQRALSAFRVNTTKQAIVTRVLILISFACAIVYGLVVYWPEPLDGVASYCTSISKYRQWRVILNIHIPFVVDVLNLVASLILWRYNKHKLRSQTSMGLNDKFARILNVHVSLNFLAIEALHTVVYAYLFG</sequence>
<feature type="transmembrane region" description="Helical" evidence="6">
    <location>
        <begin position="25"/>
        <end position="43"/>
    </location>
</feature>
<evidence type="ECO:0000256" key="4">
    <source>
        <dbReference type="ARBA" id="ARBA00023136"/>
    </source>
</evidence>
<evidence type="ECO:0000256" key="3">
    <source>
        <dbReference type="ARBA" id="ARBA00022989"/>
    </source>
</evidence>
<dbReference type="PANTHER" id="PTHR31357:SF5">
    <property type="entry name" value="SERPENTINE RECEPTOR CLASS ALPHA-1-RELATED"/>
    <property type="match status" value="1"/>
</dbReference>
<feature type="transmembrane region" description="Helical" evidence="6">
    <location>
        <begin position="101"/>
        <end position="127"/>
    </location>
</feature>
<evidence type="ECO:0000256" key="5">
    <source>
        <dbReference type="ARBA" id="ARBA00037994"/>
    </source>
</evidence>
<dbReference type="Pfam" id="PF02117">
    <property type="entry name" value="7TM_GPCR_Sra"/>
    <property type="match status" value="1"/>
</dbReference>
<feature type="non-terminal residue" evidence="7">
    <location>
        <position position="172"/>
    </location>
</feature>
<dbReference type="GO" id="GO:0016020">
    <property type="term" value="C:membrane"/>
    <property type="evidence" value="ECO:0007669"/>
    <property type="project" value="UniProtKB-SubCell"/>
</dbReference>
<comment type="caution">
    <text evidence="7">The sequence shown here is derived from an EMBL/GenBank/DDBJ whole genome shotgun (WGS) entry which is preliminary data.</text>
</comment>
<name>A0AAN5DHR3_9BILA</name>
<keyword evidence="4 6" id="KW-0472">Membrane</keyword>
<feature type="transmembrane region" description="Helical" evidence="6">
    <location>
        <begin position="148"/>
        <end position="170"/>
    </location>
</feature>
<dbReference type="InterPro" id="IPR000344">
    <property type="entry name" value="7TM_GPCR_serpentine_rcpt_Sra"/>
</dbReference>
<accession>A0AAN5DHR3</accession>
<keyword evidence="2 6" id="KW-0812">Transmembrane</keyword>
<evidence type="ECO:0008006" key="9">
    <source>
        <dbReference type="Google" id="ProtNLM"/>
    </source>
</evidence>
<comment type="similarity">
    <text evidence="5">Belongs to the nematode receptor-like protein sra family.</text>
</comment>
<dbReference type="GO" id="GO:0004984">
    <property type="term" value="F:olfactory receptor activity"/>
    <property type="evidence" value="ECO:0007669"/>
    <property type="project" value="TreeGrafter"/>
</dbReference>
<dbReference type="InterPro" id="IPR051080">
    <property type="entry name" value="Nematode_rcpt-like_serp_alpha"/>
</dbReference>
<dbReference type="Proteomes" id="UP001328107">
    <property type="component" value="Unassembled WGS sequence"/>
</dbReference>
<protein>
    <recommendedName>
        <fullName evidence="9">G protein-coupled receptor</fullName>
    </recommendedName>
</protein>
<evidence type="ECO:0000313" key="7">
    <source>
        <dbReference type="EMBL" id="GMR62867.1"/>
    </source>
</evidence>
<evidence type="ECO:0000256" key="2">
    <source>
        <dbReference type="ARBA" id="ARBA00022692"/>
    </source>
</evidence>
<feature type="non-terminal residue" evidence="7">
    <location>
        <position position="1"/>
    </location>
</feature>
<keyword evidence="3 6" id="KW-1133">Transmembrane helix</keyword>
<reference evidence="8" key="1">
    <citation type="submission" date="2022-10" db="EMBL/GenBank/DDBJ databases">
        <title>Genome assembly of Pristionchus species.</title>
        <authorList>
            <person name="Yoshida K."/>
            <person name="Sommer R.J."/>
        </authorList>
    </citation>
    <scope>NUCLEOTIDE SEQUENCE [LARGE SCALE GENOMIC DNA]</scope>
    <source>
        <strain evidence="8">RS5460</strain>
    </source>
</reference>
<evidence type="ECO:0000313" key="8">
    <source>
        <dbReference type="Proteomes" id="UP001328107"/>
    </source>
</evidence>
<proteinExistence type="inferred from homology"/>
<dbReference type="EMBL" id="BTRK01000006">
    <property type="protein sequence ID" value="GMR62867.1"/>
    <property type="molecule type" value="Genomic_DNA"/>
</dbReference>
<dbReference type="GO" id="GO:0004930">
    <property type="term" value="F:G protein-coupled receptor activity"/>
    <property type="evidence" value="ECO:0007669"/>
    <property type="project" value="InterPro"/>
</dbReference>
<dbReference type="AlphaFoldDB" id="A0AAN5DHR3"/>
<evidence type="ECO:0000256" key="6">
    <source>
        <dbReference type="SAM" id="Phobius"/>
    </source>
</evidence>
<dbReference type="PANTHER" id="PTHR31357">
    <property type="entry name" value="SERPENTINE RECEPTOR CLASS ALPHA-10"/>
    <property type="match status" value="1"/>
</dbReference>
<keyword evidence="8" id="KW-1185">Reference proteome</keyword>
<feature type="transmembrane region" description="Helical" evidence="6">
    <location>
        <begin position="63"/>
        <end position="81"/>
    </location>
</feature>
<organism evidence="7 8">
    <name type="scientific">Pristionchus mayeri</name>
    <dbReference type="NCBI Taxonomy" id="1317129"/>
    <lineage>
        <taxon>Eukaryota</taxon>
        <taxon>Metazoa</taxon>
        <taxon>Ecdysozoa</taxon>
        <taxon>Nematoda</taxon>
        <taxon>Chromadorea</taxon>
        <taxon>Rhabditida</taxon>
        <taxon>Rhabditina</taxon>
        <taxon>Diplogasteromorpha</taxon>
        <taxon>Diplogasteroidea</taxon>
        <taxon>Neodiplogasteridae</taxon>
        <taxon>Pristionchus</taxon>
    </lineage>
</organism>
<evidence type="ECO:0000256" key="1">
    <source>
        <dbReference type="ARBA" id="ARBA00004141"/>
    </source>
</evidence>
<gene>
    <name evidence="7" type="ORF">PMAYCL1PPCAC_33062</name>
</gene>
<comment type="subcellular location">
    <subcellularLocation>
        <location evidence="1">Membrane</location>
        <topology evidence="1">Multi-pass membrane protein</topology>
    </subcellularLocation>
</comment>